<evidence type="ECO:0000313" key="4">
    <source>
        <dbReference type="Proteomes" id="UP001157006"/>
    </source>
</evidence>
<feature type="region of interest" description="Disordered" evidence="1">
    <location>
        <begin position="303"/>
        <end position="323"/>
    </location>
</feature>
<evidence type="ECO:0000256" key="1">
    <source>
        <dbReference type="SAM" id="MobiDB-lite"/>
    </source>
</evidence>
<feature type="domain" description="U1-type" evidence="2">
    <location>
        <begin position="177"/>
        <end position="211"/>
    </location>
</feature>
<dbReference type="AlphaFoldDB" id="A0AAV1AS60"/>
<accession>A0AAV1AS60</accession>
<dbReference type="GO" id="GO:0008270">
    <property type="term" value="F:zinc ion binding"/>
    <property type="evidence" value="ECO:0007669"/>
    <property type="project" value="InterPro"/>
</dbReference>
<reference evidence="3 4" key="1">
    <citation type="submission" date="2023-01" db="EMBL/GenBank/DDBJ databases">
        <authorList>
            <person name="Kreplak J."/>
        </authorList>
    </citation>
    <scope>NUCLEOTIDE SEQUENCE [LARGE SCALE GENOMIC DNA]</scope>
</reference>
<evidence type="ECO:0000313" key="3">
    <source>
        <dbReference type="EMBL" id="CAI8611357.1"/>
    </source>
</evidence>
<dbReference type="InterPro" id="IPR036236">
    <property type="entry name" value="Znf_C2H2_sf"/>
</dbReference>
<dbReference type="EMBL" id="OX451739">
    <property type="protein sequence ID" value="CAI8611357.1"/>
    <property type="molecule type" value="Genomic_DNA"/>
</dbReference>
<dbReference type="GO" id="GO:0003676">
    <property type="term" value="F:nucleic acid binding"/>
    <property type="evidence" value="ECO:0007669"/>
    <property type="project" value="InterPro"/>
</dbReference>
<gene>
    <name evidence="3" type="ORF">VFH_IV225440</name>
</gene>
<proteinExistence type="predicted"/>
<dbReference type="Gene3D" id="3.30.160.60">
    <property type="entry name" value="Classic Zinc Finger"/>
    <property type="match status" value="1"/>
</dbReference>
<dbReference type="InterPro" id="IPR013087">
    <property type="entry name" value="Znf_C2H2_type"/>
</dbReference>
<dbReference type="Proteomes" id="UP001157006">
    <property type="component" value="Chromosome 4"/>
</dbReference>
<sequence>MEFKFRAVDNVKPETTSHSPSPVIYLPDRSLQMNHGFSGFRQPLTGEEAVRRELEKEVIRREMLRRLELEEEVRREIEIERKLGISIPRPLNMQGLLSQWSNSSTMNPVAVGHIGASQPPLILPPTEINPAPEISDKDKIIVLTKPDPELYNAKRKATTVAVSETEPSAFDLKKKLKKEWSCSLCEIKATSESGLNAHLNGKKHKIKEARQYKKSCRSNRKSGKLVNVKATEKVDTMMVNKLENESKNEEQLIETVADNDIRVTQSKNEKKLCEMMADNIVTKCENGEMLEEKSQCVGFLKSDEDTATEETGKGKFINQRKES</sequence>
<dbReference type="SUPFAM" id="SSF57667">
    <property type="entry name" value="beta-beta-alpha zinc fingers"/>
    <property type="match status" value="1"/>
</dbReference>
<name>A0AAV1AS60_VICFA</name>
<keyword evidence="4" id="KW-1185">Reference proteome</keyword>
<evidence type="ECO:0000259" key="2">
    <source>
        <dbReference type="SMART" id="SM00451"/>
    </source>
</evidence>
<protein>
    <recommendedName>
        <fullName evidence="2">U1-type domain-containing protein</fullName>
    </recommendedName>
</protein>
<dbReference type="InterPro" id="IPR003604">
    <property type="entry name" value="Matrin/U1-like-C_Znf_C2H2"/>
</dbReference>
<dbReference type="SMART" id="SM00451">
    <property type="entry name" value="ZnF_U1"/>
    <property type="match status" value="1"/>
</dbReference>
<dbReference type="PANTHER" id="PTHR47487:SF8">
    <property type="entry name" value="OS08G0270900 PROTEIN"/>
    <property type="match status" value="1"/>
</dbReference>
<organism evidence="3 4">
    <name type="scientific">Vicia faba</name>
    <name type="common">Broad bean</name>
    <name type="synonym">Faba vulgaris</name>
    <dbReference type="NCBI Taxonomy" id="3906"/>
    <lineage>
        <taxon>Eukaryota</taxon>
        <taxon>Viridiplantae</taxon>
        <taxon>Streptophyta</taxon>
        <taxon>Embryophyta</taxon>
        <taxon>Tracheophyta</taxon>
        <taxon>Spermatophyta</taxon>
        <taxon>Magnoliopsida</taxon>
        <taxon>eudicotyledons</taxon>
        <taxon>Gunneridae</taxon>
        <taxon>Pentapetalae</taxon>
        <taxon>rosids</taxon>
        <taxon>fabids</taxon>
        <taxon>Fabales</taxon>
        <taxon>Fabaceae</taxon>
        <taxon>Papilionoideae</taxon>
        <taxon>50 kb inversion clade</taxon>
        <taxon>NPAAA clade</taxon>
        <taxon>Hologalegina</taxon>
        <taxon>IRL clade</taxon>
        <taxon>Fabeae</taxon>
        <taxon>Vicia</taxon>
    </lineage>
</organism>
<dbReference type="Pfam" id="PF12874">
    <property type="entry name" value="zf-met"/>
    <property type="match status" value="1"/>
</dbReference>
<dbReference type="PANTHER" id="PTHR47487">
    <property type="entry name" value="OS06G0651300 PROTEIN-RELATED"/>
    <property type="match status" value="1"/>
</dbReference>